<evidence type="ECO:0000313" key="4">
    <source>
        <dbReference type="Proteomes" id="UP001202922"/>
    </source>
</evidence>
<gene>
    <name evidence="3" type="ORF">L0M17_03775</name>
</gene>
<keyword evidence="4" id="KW-1185">Reference proteome</keyword>
<feature type="region of interest" description="Disordered" evidence="1">
    <location>
        <begin position="69"/>
        <end position="111"/>
    </location>
</feature>
<organism evidence="3 4">
    <name type="scientific">Sinomonas terrae</name>
    <dbReference type="NCBI Taxonomy" id="2908838"/>
    <lineage>
        <taxon>Bacteria</taxon>
        <taxon>Bacillati</taxon>
        <taxon>Actinomycetota</taxon>
        <taxon>Actinomycetes</taxon>
        <taxon>Micrococcales</taxon>
        <taxon>Micrococcaceae</taxon>
        <taxon>Sinomonas</taxon>
    </lineage>
</organism>
<accession>A0ABS9TXN2</accession>
<keyword evidence="2" id="KW-0472">Membrane</keyword>
<proteinExistence type="predicted"/>
<dbReference type="Pfam" id="PF14012">
    <property type="entry name" value="DUF4229"/>
    <property type="match status" value="1"/>
</dbReference>
<name>A0ABS9TXN2_9MICC</name>
<sequence>MAFLKYSLVRAALFVVPFAVFMLLGIGGVLSAVYACIIAFAVSFLFLRGQRNAAASDVSDVFGGRKKVHTSVEEEDAEAEDAIDEAQRVDEEYPELPEHDSAKEKRTNNEA</sequence>
<reference evidence="3 4" key="1">
    <citation type="submission" date="2022-03" db="EMBL/GenBank/DDBJ databases">
        <title>Sinomonas sp. isolated from a soil.</title>
        <authorList>
            <person name="Han J."/>
            <person name="Kim D.-U."/>
        </authorList>
    </citation>
    <scope>NUCLEOTIDE SEQUENCE [LARGE SCALE GENOMIC DNA]</scope>
    <source>
        <strain evidence="3 4">5-5</strain>
    </source>
</reference>
<evidence type="ECO:0000256" key="1">
    <source>
        <dbReference type="SAM" id="MobiDB-lite"/>
    </source>
</evidence>
<feature type="transmembrane region" description="Helical" evidence="2">
    <location>
        <begin position="20"/>
        <end position="47"/>
    </location>
</feature>
<dbReference type="EMBL" id="JAKZBV010000001">
    <property type="protein sequence ID" value="MCH6469115.1"/>
    <property type="molecule type" value="Genomic_DNA"/>
</dbReference>
<evidence type="ECO:0000256" key="2">
    <source>
        <dbReference type="SAM" id="Phobius"/>
    </source>
</evidence>
<comment type="caution">
    <text evidence="3">The sequence shown here is derived from an EMBL/GenBank/DDBJ whole genome shotgun (WGS) entry which is preliminary data.</text>
</comment>
<dbReference type="Proteomes" id="UP001202922">
    <property type="component" value="Unassembled WGS sequence"/>
</dbReference>
<protein>
    <submittedName>
        <fullName evidence="3">DUF4229 domain-containing protein</fullName>
    </submittedName>
</protein>
<keyword evidence="2" id="KW-1133">Transmembrane helix</keyword>
<feature type="compositionally biased region" description="Acidic residues" evidence="1">
    <location>
        <begin position="73"/>
        <end position="84"/>
    </location>
</feature>
<evidence type="ECO:0000313" key="3">
    <source>
        <dbReference type="EMBL" id="MCH6469115.1"/>
    </source>
</evidence>
<keyword evidence="2" id="KW-0812">Transmembrane</keyword>
<feature type="compositionally biased region" description="Basic and acidic residues" evidence="1">
    <location>
        <begin position="85"/>
        <end position="111"/>
    </location>
</feature>
<dbReference type="InterPro" id="IPR025323">
    <property type="entry name" value="DUF4229"/>
</dbReference>
<dbReference type="RefSeq" id="WP_241051368.1">
    <property type="nucleotide sequence ID" value="NZ_JAKZBV010000001.1"/>
</dbReference>